<evidence type="ECO:0000313" key="6">
    <source>
        <dbReference type="EMBL" id="SFF65380.1"/>
    </source>
</evidence>
<dbReference type="EMBL" id="FOOE01000005">
    <property type="protein sequence ID" value="SFF65380.1"/>
    <property type="molecule type" value="Genomic_DNA"/>
</dbReference>
<comment type="subcellular location">
    <subcellularLocation>
        <location evidence="1">Cell membrane</location>
        <topology evidence="1">Multi-pass membrane protein</topology>
    </subcellularLocation>
</comment>
<gene>
    <name evidence="6" type="ORF">SAMN04487885_105142</name>
</gene>
<dbReference type="InterPro" id="IPR003740">
    <property type="entry name" value="YitT"/>
</dbReference>
<dbReference type="eggNOG" id="COG1284">
    <property type="taxonomic scope" value="Bacteria"/>
</dbReference>
<keyword evidence="4" id="KW-1133">Transmembrane helix</keyword>
<evidence type="ECO:0000256" key="1">
    <source>
        <dbReference type="ARBA" id="ARBA00004651"/>
    </source>
</evidence>
<proteinExistence type="predicted"/>
<dbReference type="OrthoDB" id="3180973at2"/>
<evidence type="ECO:0000256" key="2">
    <source>
        <dbReference type="ARBA" id="ARBA00022475"/>
    </source>
</evidence>
<keyword evidence="2" id="KW-1003">Cell membrane</keyword>
<evidence type="ECO:0000313" key="7">
    <source>
        <dbReference type="Proteomes" id="UP000182135"/>
    </source>
</evidence>
<keyword evidence="3" id="KW-0812">Transmembrane</keyword>
<dbReference type="Proteomes" id="UP000182135">
    <property type="component" value="Unassembled WGS sequence"/>
</dbReference>
<keyword evidence="5" id="KW-0472">Membrane</keyword>
<evidence type="ECO:0000256" key="4">
    <source>
        <dbReference type="ARBA" id="ARBA00022989"/>
    </source>
</evidence>
<protein>
    <submittedName>
        <fullName evidence="6">Uncharacterized 5xTM membrane BCR, YitT family COG1284</fullName>
    </submittedName>
</protein>
<dbReference type="STRING" id="1529.SAMN04487885_105142"/>
<dbReference type="AlphaFoldDB" id="A0A1I2KGK9"/>
<name>A0A1I2KGK9_9CLOT</name>
<dbReference type="InterPro" id="IPR051461">
    <property type="entry name" value="UPF0750_membrane"/>
</dbReference>
<dbReference type="GeneID" id="90543901"/>
<dbReference type="Pfam" id="PF02588">
    <property type="entry name" value="YitT_membrane"/>
    <property type="match status" value="1"/>
</dbReference>
<dbReference type="PANTHER" id="PTHR33545">
    <property type="entry name" value="UPF0750 MEMBRANE PROTEIN YITT-RELATED"/>
    <property type="match status" value="1"/>
</dbReference>
<keyword evidence="7" id="KW-1185">Reference proteome</keyword>
<sequence>MKNKEIIKDYLWITLSSILTAMAVNFFFKEHNLAPGGITGASIIGSNFTGIPVEVMSLSISIPLLIMGILFLGKSFGIKTLYITLMSPLFLKLIPEIHVTDNLLIAGIIGGLLVGSAIGIAIVRNCATGGTDLAAMLINKIVRFVKLPVILFILDGTIVVGSGIISKNFMISVYSLLSLFVIINTINFITKKFITTTESSVAA</sequence>
<accession>A0A1I2KGK9</accession>
<organism evidence="6 7">
    <name type="scientific">Clostridium cadaveris</name>
    <dbReference type="NCBI Taxonomy" id="1529"/>
    <lineage>
        <taxon>Bacteria</taxon>
        <taxon>Bacillati</taxon>
        <taxon>Bacillota</taxon>
        <taxon>Clostridia</taxon>
        <taxon>Eubacteriales</taxon>
        <taxon>Clostridiaceae</taxon>
        <taxon>Clostridium</taxon>
    </lineage>
</organism>
<dbReference type="RefSeq" id="WP_027637370.1">
    <property type="nucleotide sequence ID" value="NZ_BAAACD010000045.1"/>
</dbReference>
<evidence type="ECO:0000256" key="5">
    <source>
        <dbReference type="ARBA" id="ARBA00023136"/>
    </source>
</evidence>
<reference evidence="6 7" key="1">
    <citation type="submission" date="2016-10" db="EMBL/GenBank/DDBJ databases">
        <authorList>
            <person name="de Groot N.N."/>
        </authorList>
    </citation>
    <scope>NUCLEOTIDE SEQUENCE [LARGE SCALE GENOMIC DNA]</scope>
    <source>
        <strain evidence="6 7">NLAE-zl-G419</strain>
    </source>
</reference>
<dbReference type="GO" id="GO:0005886">
    <property type="term" value="C:plasma membrane"/>
    <property type="evidence" value="ECO:0007669"/>
    <property type="project" value="UniProtKB-SubCell"/>
</dbReference>
<evidence type="ECO:0000256" key="3">
    <source>
        <dbReference type="ARBA" id="ARBA00022692"/>
    </source>
</evidence>
<dbReference type="PANTHER" id="PTHR33545:SF5">
    <property type="entry name" value="UPF0750 MEMBRANE PROTEIN YITT"/>
    <property type="match status" value="1"/>
</dbReference>